<evidence type="ECO:0000256" key="1">
    <source>
        <dbReference type="SAM" id="SignalP"/>
    </source>
</evidence>
<dbReference type="RefSeq" id="WP_008483955.1">
    <property type="nucleotide sequence ID" value="NZ_AMRI01000008.1"/>
</dbReference>
<feature type="chain" id="PRO_5003859113" evidence="1">
    <location>
        <begin position="18"/>
        <end position="140"/>
    </location>
</feature>
<comment type="caution">
    <text evidence="2">The sequence shown here is derived from an EMBL/GenBank/DDBJ whole genome shotgun (WGS) entry which is preliminary data.</text>
</comment>
<keyword evidence="1" id="KW-0732">Signal</keyword>
<organism evidence="2 3">
    <name type="scientific">Gallaecimonas xiamenensis 3-C-1</name>
    <dbReference type="NCBI Taxonomy" id="745411"/>
    <lineage>
        <taxon>Bacteria</taxon>
        <taxon>Pseudomonadati</taxon>
        <taxon>Pseudomonadota</taxon>
        <taxon>Gammaproteobacteria</taxon>
        <taxon>Enterobacterales</taxon>
        <taxon>Gallaecimonadaceae</taxon>
        <taxon>Gallaecimonas</taxon>
    </lineage>
</organism>
<proteinExistence type="predicted"/>
<dbReference type="AlphaFoldDB" id="K2JM66"/>
<reference evidence="2 3" key="1">
    <citation type="journal article" date="2012" name="J. Bacteriol.">
        <title>Genome Sequence of Gallaecimonas xiamenensis Type Strain 3-C-1.</title>
        <authorList>
            <person name="Lai Q."/>
            <person name="Wang L."/>
            <person name="Wang W."/>
            <person name="Shao Z."/>
        </authorList>
    </citation>
    <scope>NUCLEOTIDE SEQUENCE [LARGE SCALE GENOMIC DNA]</scope>
    <source>
        <strain evidence="2 3">3-C-1</strain>
    </source>
</reference>
<accession>K2JM66</accession>
<name>K2JM66_9GAMM</name>
<dbReference type="EMBL" id="AMRI01000008">
    <property type="protein sequence ID" value="EKE75502.1"/>
    <property type="molecule type" value="Genomic_DNA"/>
</dbReference>
<protein>
    <submittedName>
        <fullName evidence="2">Uncharacterized protein</fullName>
    </submittedName>
</protein>
<sequence length="140" mass="14983">MNPFFVLLLLLPLGVLADSPRWDQGTLVKADIDCDGTPDQALLGYEGNSVILKLALAGGAQQQPLSFALAGSSADALCGSVGTLSAEPTDAQALQESLGEVPKGYQQHQGCFDLVLRAGECDAVNLYWDHQARQLAWWRL</sequence>
<evidence type="ECO:0000313" key="2">
    <source>
        <dbReference type="EMBL" id="EKE75502.1"/>
    </source>
</evidence>
<dbReference type="STRING" id="745411.B3C1_07489"/>
<gene>
    <name evidence="2" type="ORF">B3C1_07489</name>
</gene>
<evidence type="ECO:0000313" key="3">
    <source>
        <dbReference type="Proteomes" id="UP000006755"/>
    </source>
</evidence>
<keyword evidence="3" id="KW-1185">Reference proteome</keyword>
<dbReference type="Proteomes" id="UP000006755">
    <property type="component" value="Unassembled WGS sequence"/>
</dbReference>
<dbReference type="OrthoDB" id="9204576at2"/>
<feature type="signal peptide" evidence="1">
    <location>
        <begin position="1"/>
        <end position="17"/>
    </location>
</feature>